<evidence type="ECO:0000256" key="2">
    <source>
        <dbReference type="ARBA" id="ARBA00022737"/>
    </source>
</evidence>
<dbReference type="GO" id="GO:0000981">
    <property type="term" value="F:DNA-binding transcription factor activity, RNA polymerase II-specific"/>
    <property type="evidence" value="ECO:0007669"/>
    <property type="project" value="TreeGrafter"/>
</dbReference>
<comment type="caution">
    <text evidence="10">The sequence shown here is derived from an EMBL/GenBank/DDBJ whole genome shotgun (WGS) entry which is preliminary data.</text>
</comment>
<dbReference type="GO" id="GO:0000978">
    <property type="term" value="F:RNA polymerase II cis-regulatory region sequence-specific DNA binding"/>
    <property type="evidence" value="ECO:0007669"/>
    <property type="project" value="TreeGrafter"/>
</dbReference>
<dbReference type="Pfam" id="PF00096">
    <property type="entry name" value="zf-C2H2"/>
    <property type="match status" value="2"/>
</dbReference>
<feature type="region of interest" description="Disordered" evidence="8">
    <location>
        <begin position="67"/>
        <end position="107"/>
    </location>
</feature>
<dbReference type="EMBL" id="JAEPRC010000261">
    <property type="protein sequence ID" value="KAG2202262.1"/>
    <property type="molecule type" value="Genomic_DNA"/>
</dbReference>
<dbReference type="PROSITE" id="PS50157">
    <property type="entry name" value="ZINC_FINGER_C2H2_2"/>
    <property type="match status" value="2"/>
</dbReference>
<sequence length="209" mass="24264">MNKRFTFAELLTSPIPHNNSNEEKINYCYNPYQQHWHSMSTNIYTQSLPPSTPQPHLMQSIPLLSTISSPPQQEQHQQQQQKQKQKQQQQQQTIARTRGRRVSNIPNHGIRMFACKIEGCGKVFKRSEHLKRHIRSIHTMEKPFKCPYQNCNKRFSRSDNLNQHIRIHRHSKSPFASPSISNSSSTTTTTTTTNSSSLPSPPHYNSLLY</sequence>
<evidence type="ECO:0000256" key="6">
    <source>
        <dbReference type="ARBA" id="ARBA00023163"/>
    </source>
</evidence>
<dbReference type="Proteomes" id="UP000650833">
    <property type="component" value="Unassembled WGS sequence"/>
</dbReference>
<feature type="compositionally biased region" description="Low complexity" evidence="8">
    <location>
        <begin position="173"/>
        <end position="198"/>
    </location>
</feature>
<reference evidence="10" key="1">
    <citation type="submission" date="2020-12" db="EMBL/GenBank/DDBJ databases">
        <title>Metabolic potential, ecology and presence of endohyphal bacteria is reflected in genomic diversity of Mucoromycotina.</title>
        <authorList>
            <person name="Muszewska A."/>
            <person name="Okrasinska A."/>
            <person name="Steczkiewicz K."/>
            <person name="Drgas O."/>
            <person name="Orlowska M."/>
            <person name="Perlinska-Lenart U."/>
            <person name="Aleksandrzak-Piekarczyk T."/>
            <person name="Szatraj K."/>
            <person name="Zielenkiewicz U."/>
            <person name="Pilsyk S."/>
            <person name="Malc E."/>
            <person name="Mieczkowski P."/>
            <person name="Kruszewska J.S."/>
            <person name="Biernat P."/>
            <person name="Pawlowska J."/>
        </authorList>
    </citation>
    <scope>NUCLEOTIDE SEQUENCE</scope>
    <source>
        <strain evidence="10">CBS 226.32</strain>
    </source>
</reference>
<proteinExistence type="predicted"/>
<keyword evidence="11" id="KW-1185">Reference proteome</keyword>
<keyword evidence="6" id="KW-0804">Transcription</keyword>
<dbReference type="PANTHER" id="PTHR23235:SF120">
    <property type="entry name" value="KRUPPEL-LIKE FACTOR 15"/>
    <property type="match status" value="1"/>
</dbReference>
<keyword evidence="4" id="KW-0862">Zinc</keyword>
<evidence type="ECO:0000256" key="8">
    <source>
        <dbReference type="SAM" id="MobiDB-lite"/>
    </source>
</evidence>
<dbReference type="InterPro" id="IPR036236">
    <property type="entry name" value="Znf_C2H2_sf"/>
</dbReference>
<evidence type="ECO:0000313" key="11">
    <source>
        <dbReference type="Proteomes" id="UP000650833"/>
    </source>
</evidence>
<evidence type="ECO:0000256" key="4">
    <source>
        <dbReference type="ARBA" id="ARBA00022833"/>
    </source>
</evidence>
<protein>
    <recommendedName>
        <fullName evidence="9">C2H2-type domain-containing protein</fullName>
    </recommendedName>
</protein>
<name>A0A8H7R0L2_9FUNG</name>
<dbReference type="AlphaFoldDB" id="A0A8H7R0L2"/>
<dbReference type="InterPro" id="IPR013087">
    <property type="entry name" value="Znf_C2H2_type"/>
</dbReference>
<dbReference type="PROSITE" id="PS00028">
    <property type="entry name" value="ZINC_FINGER_C2H2_1"/>
    <property type="match status" value="2"/>
</dbReference>
<evidence type="ECO:0000256" key="5">
    <source>
        <dbReference type="ARBA" id="ARBA00023015"/>
    </source>
</evidence>
<evidence type="ECO:0000256" key="3">
    <source>
        <dbReference type="ARBA" id="ARBA00022771"/>
    </source>
</evidence>
<accession>A0A8H7R0L2</accession>
<dbReference type="FunFam" id="3.30.160.60:FF:000032">
    <property type="entry name" value="Krueppel-like factor 4"/>
    <property type="match status" value="1"/>
</dbReference>
<feature type="domain" description="C2H2-type" evidence="9">
    <location>
        <begin position="113"/>
        <end position="143"/>
    </location>
</feature>
<dbReference type="PANTHER" id="PTHR23235">
    <property type="entry name" value="KRUEPPEL-LIKE TRANSCRIPTION FACTOR"/>
    <property type="match status" value="1"/>
</dbReference>
<keyword evidence="1" id="KW-0479">Metal-binding</keyword>
<dbReference type="Gene3D" id="3.30.160.60">
    <property type="entry name" value="Classic Zinc Finger"/>
    <property type="match status" value="2"/>
</dbReference>
<dbReference type="SUPFAM" id="SSF57667">
    <property type="entry name" value="beta-beta-alpha zinc fingers"/>
    <property type="match status" value="1"/>
</dbReference>
<feature type="region of interest" description="Disordered" evidence="8">
    <location>
        <begin position="169"/>
        <end position="209"/>
    </location>
</feature>
<evidence type="ECO:0000256" key="1">
    <source>
        <dbReference type="ARBA" id="ARBA00022723"/>
    </source>
</evidence>
<feature type="domain" description="C2H2-type" evidence="9">
    <location>
        <begin position="144"/>
        <end position="173"/>
    </location>
</feature>
<keyword evidence="3 7" id="KW-0863">Zinc-finger</keyword>
<dbReference type="SMART" id="SM00355">
    <property type="entry name" value="ZnF_C2H2"/>
    <property type="match status" value="2"/>
</dbReference>
<evidence type="ECO:0000259" key="9">
    <source>
        <dbReference type="PROSITE" id="PS50157"/>
    </source>
</evidence>
<evidence type="ECO:0000256" key="7">
    <source>
        <dbReference type="PROSITE-ProRule" id="PRU00042"/>
    </source>
</evidence>
<feature type="compositionally biased region" description="Low complexity" evidence="8">
    <location>
        <begin position="67"/>
        <end position="92"/>
    </location>
</feature>
<dbReference type="OrthoDB" id="6365676at2759"/>
<keyword evidence="5" id="KW-0805">Transcription regulation</keyword>
<evidence type="ECO:0000313" key="10">
    <source>
        <dbReference type="EMBL" id="KAG2202262.1"/>
    </source>
</evidence>
<dbReference type="GO" id="GO:0008270">
    <property type="term" value="F:zinc ion binding"/>
    <property type="evidence" value="ECO:0007669"/>
    <property type="project" value="UniProtKB-KW"/>
</dbReference>
<gene>
    <name evidence="10" type="ORF">INT46_009988</name>
</gene>
<organism evidence="10 11">
    <name type="scientific">Mucor plumbeus</name>
    <dbReference type="NCBI Taxonomy" id="97098"/>
    <lineage>
        <taxon>Eukaryota</taxon>
        <taxon>Fungi</taxon>
        <taxon>Fungi incertae sedis</taxon>
        <taxon>Mucoromycota</taxon>
        <taxon>Mucoromycotina</taxon>
        <taxon>Mucoromycetes</taxon>
        <taxon>Mucorales</taxon>
        <taxon>Mucorineae</taxon>
        <taxon>Mucoraceae</taxon>
        <taxon>Mucor</taxon>
    </lineage>
</organism>
<keyword evidence="2" id="KW-0677">Repeat</keyword>